<evidence type="ECO:0000259" key="2">
    <source>
        <dbReference type="Pfam" id="PF02492"/>
    </source>
</evidence>
<sequence>MTKIDIFSGFLGAGKTTLIKKLLKEAYSGEQVVLIENEFGEIGIDGGFLKEAGIEIREMNSGCICCSLVGDFGEALKEVIQKYQPDRIIIEPSGVGKLSDVIKAVKKVEGEVDIKLNSFTTLVDVMKCKMYMKNFGEFFSNQIEYAGTIILSRTDKSTEEKVIAALQLIRGLNKSAAVITTPIEKLSGAKILDTMENNRSLEKELLEEEVCPVCGGHHDHEHHHQEECDHEHHQEECDHEHHHDEECGCEHHHGEECGHEHHHGEECGCEHHHGEEGSHEHHHGEECGHEHHHGEECGHEHHHENECSCEHHHGEEGGHEHHHDGECGCGHDHHDHHHHHADEVFTSWGRETAKTYTEEEIRTILEALSDDEEYGMILRAKGMVEGKNGGWVYFDMVPGEADVREGSPEYTGRICVIGSKLREDSLEKLFKLV</sequence>
<evidence type="ECO:0000313" key="4">
    <source>
        <dbReference type="Proteomes" id="UP000289794"/>
    </source>
</evidence>
<dbReference type="EC" id="3.6.-.-" evidence="3"/>
<dbReference type="InterPro" id="IPR003495">
    <property type="entry name" value="CobW/HypB/UreG_nucleotide-bd"/>
</dbReference>
<dbReference type="GO" id="GO:0005737">
    <property type="term" value="C:cytoplasm"/>
    <property type="evidence" value="ECO:0007669"/>
    <property type="project" value="TreeGrafter"/>
</dbReference>
<reference evidence="3 4" key="1">
    <citation type="submission" date="2019-01" db="EMBL/GenBank/DDBJ databases">
        <title>PMF-metabolizing Aryl O-demethylase.</title>
        <authorList>
            <person name="Kim M."/>
        </authorList>
    </citation>
    <scope>NUCLEOTIDE SEQUENCE [LARGE SCALE GENOMIC DNA]</scope>
    <source>
        <strain evidence="3 4">PMF1</strain>
    </source>
</reference>
<dbReference type="InterPro" id="IPR051316">
    <property type="entry name" value="Zinc-reg_GTPase_activator"/>
</dbReference>
<dbReference type="Pfam" id="PF02492">
    <property type="entry name" value="cobW"/>
    <property type="match status" value="1"/>
</dbReference>
<dbReference type="PANTHER" id="PTHR13748">
    <property type="entry name" value="COBW-RELATED"/>
    <property type="match status" value="1"/>
</dbReference>
<accession>A0A4P6LV31</accession>
<organism evidence="3 4">
    <name type="scientific">Blautia producta</name>
    <dbReference type="NCBI Taxonomy" id="33035"/>
    <lineage>
        <taxon>Bacteria</taxon>
        <taxon>Bacillati</taxon>
        <taxon>Bacillota</taxon>
        <taxon>Clostridia</taxon>
        <taxon>Lachnospirales</taxon>
        <taxon>Lachnospiraceae</taxon>
        <taxon>Blautia</taxon>
    </lineage>
</organism>
<dbReference type="Gene3D" id="3.40.50.300">
    <property type="entry name" value="P-loop containing nucleotide triphosphate hydrolases"/>
    <property type="match status" value="1"/>
</dbReference>
<gene>
    <name evidence="3" type="primary">yeiR_1</name>
    <name evidence="3" type="ORF">PMF13cell1_01226</name>
</gene>
<feature type="region of interest" description="Disordered" evidence="1">
    <location>
        <begin position="264"/>
        <end position="295"/>
    </location>
</feature>
<name>A0A4P6LV31_9FIRM</name>
<dbReference type="InterPro" id="IPR036627">
    <property type="entry name" value="CobW-likC_sf"/>
</dbReference>
<feature type="domain" description="CobW/HypB/UreG nucleotide-binding" evidence="2">
    <location>
        <begin position="6"/>
        <end position="178"/>
    </location>
</feature>
<dbReference type="RefSeq" id="WP_130180151.1">
    <property type="nucleotide sequence ID" value="NZ_CP035945.1"/>
</dbReference>
<dbReference type="KEGG" id="bpro:PMF13cell1_01226"/>
<dbReference type="InterPro" id="IPR027417">
    <property type="entry name" value="P-loop_NTPase"/>
</dbReference>
<dbReference type="GO" id="GO:0016787">
    <property type="term" value="F:hydrolase activity"/>
    <property type="evidence" value="ECO:0007669"/>
    <property type="project" value="UniProtKB-KW"/>
</dbReference>
<keyword evidence="3" id="KW-0378">Hydrolase</keyword>
<dbReference type="Proteomes" id="UP000289794">
    <property type="component" value="Chromosome"/>
</dbReference>
<dbReference type="EMBL" id="CP035945">
    <property type="protein sequence ID" value="QBE95702.1"/>
    <property type="molecule type" value="Genomic_DNA"/>
</dbReference>
<dbReference type="SUPFAM" id="SSF52540">
    <property type="entry name" value="P-loop containing nucleoside triphosphate hydrolases"/>
    <property type="match status" value="1"/>
</dbReference>
<dbReference type="CDD" id="cd03112">
    <property type="entry name" value="CobW-like"/>
    <property type="match status" value="1"/>
</dbReference>
<proteinExistence type="predicted"/>
<protein>
    <submittedName>
        <fullName evidence="3">Zinc-binding GTPase YeiR</fullName>
        <ecNumber evidence="3">3.6.-.-</ecNumber>
    </submittedName>
</protein>
<dbReference type="AlphaFoldDB" id="A0A4P6LV31"/>
<dbReference type="PANTHER" id="PTHR13748:SF62">
    <property type="entry name" value="COBW DOMAIN-CONTAINING PROTEIN"/>
    <property type="match status" value="1"/>
</dbReference>
<evidence type="ECO:0000313" key="3">
    <source>
        <dbReference type="EMBL" id="QBE95702.1"/>
    </source>
</evidence>
<dbReference type="Gene3D" id="3.30.1220.10">
    <property type="entry name" value="CobW-like, C-terminal domain"/>
    <property type="match status" value="1"/>
</dbReference>
<evidence type="ECO:0000256" key="1">
    <source>
        <dbReference type="SAM" id="MobiDB-lite"/>
    </source>
</evidence>